<protein>
    <submittedName>
        <fullName evidence="1">Uncharacterized protein</fullName>
    </submittedName>
</protein>
<dbReference type="Proteomes" id="UP000886520">
    <property type="component" value="Chromosome 2"/>
</dbReference>
<proteinExistence type="predicted"/>
<organism evidence="1 2">
    <name type="scientific">Adiantum capillus-veneris</name>
    <name type="common">Maidenhair fern</name>
    <dbReference type="NCBI Taxonomy" id="13818"/>
    <lineage>
        <taxon>Eukaryota</taxon>
        <taxon>Viridiplantae</taxon>
        <taxon>Streptophyta</taxon>
        <taxon>Embryophyta</taxon>
        <taxon>Tracheophyta</taxon>
        <taxon>Polypodiopsida</taxon>
        <taxon>Polypodiidae</taxon>
        <taxon>Polypodiales</taxon>
        <taxon>Pteridineae</taxon>
        <taxon>Pteridaceae</taxon>
        <taxon>Vittarioideae</taxon>
        <taxon>Adiantum</taxon>
    </lineage>
</organism>
<evidence type="ECO:0000313" key="2">
    <source>
        <dbReference type="Proteomes" id="UP000886520"/>
    </source>
</evidence>
<name>A0A9D4ZPY8_ADICA</name>
<accession>A0A9D4ZPY8</accession>
<sequence length="82" mass="9103">MMSGSRRINCRRAGCNLQVAIAQGKRMKGNLRLQEASSRSTVERRSREVDEELNVQRVVLLIPPARVAAAAGRDSSIKLKLQ</sequence>
<keyword evidence="2" id="KW-1185">Reference proteome</keyword>
<comment type="caution">
    <text evidence="1">The sequence shown here is derived from an EMBL/GenBank/DDBJ whole genome shotgun (WGS) entry which is preliminary data.</text>
</comment>
<dbReference type="EMBL" id="JABFUD020000003">
    <property type="protein sequence ID" value="KAI5081637.1"/>
    <property type="molecule type" value="Genomic_DNA"/>
</dbReference>
<gene>
    <name evidence="1" type="ORF">GOP47_0001380</name>
</gene>
<evidence type="ECO:0000313" key="1">
    <source>
        <dbReference type="EMBL" id="KAI5081637.1"/>
    </source>
</evidence>
<reference evidence="1" key="1">
    <citation type="submission" date="2021-01" db="EMBL/GenBank/DDBJ databases">
        <title>Adiantum capillus-veneris genome.</title>
        <authorList>
            <person name="Fang Y."/>
            <person name="Liao Q."/>
        </authorList>
    </citation>
    <scope>NUCLEOTIDE SEQUENCE</scope>
    <source>
        <strain evidence="1">H3</strain>
        <tissue evidence="1">Leaf</tissue>
    </source>
</reference>
<dbReference type="AlphaFoldDB" id="A0A9D4ZPY8"/>